<dbReference type="PROSITE" id="PS51186">
    <property type="entry name" value="GNAT"/>
    <property type="match status" value="1"/>
</dbReference>
<dbReference type="PANTHER" id="PTHR13774">
    <property type="entry name" value="PHENAZINE BIOSYNTHESIS PROTEIN"/>
    <property type="match status" value="1"/>
</dbReference>
<evidence type="ECO:0000313" key="4">
    <source>
        <dbReference type="EMBL" id="GMI52863.1"/>
    </source>
</evidence>
<protein>
    <recommendedName>
        <fullName evidence="3">N-acetyltransferase domain-containing protein</fullName>
    </recommendedName>
</protein>
<comment type="similarity">
    <text evidence="1">Belongs to the PhzF family.</text>
</comment>
<dbReference type="InterPro" id="IPR000182">
    <property type="entry name" value="GNAT_dom"/>
</dbReference>
<comment type="caution">
    <text evidence="4">The sequence shown here is derived from an EMBL/GenBank/DDBJ whole genome shotgun (WGS) entry which is preliminary data.</text>
</comment>
<dbReference type="Gene3D" id="3.40.630.30">
    <property type="match status" value="1"/>
</dbReference>
<evidence type="ECO:0000256" key="1">
    <source>
        <dbReference type="ARBA" id="ARBA00008270"/>
    </source>
</evidence>
<dbReference type="SUPFAM" id="SSF55729">
    <property type="entry name" value="Acyl-CoA N-acyltransferases (Nat)"/>
    <property type="match status" value="1"/>
</dbReference>
<organism evidence="4 5">
    <name type="scientific">Tetraparma gracilis</name>
    <dbReference type="NCBI Taxonomy" id="2962635"/>
    <lineage>
        <taxon>Eukaryota</taxon>
        <taxon>Sar</taxon>
        <taxon>Stramenopiles</taxon>
        <taxon>Ochrophyta</taxon>
        <taxon>Bolidophyceae</taxon>
        <taxon>Parmales</taxon>
        <taxon>Triparmaceae</taxon>
        <taxon>Tetraparma</taxon>
    </lineage>
</organism>
<keyword evidence="5" id="KW-1185">Reference proteome</keyword>
<dbReference type="PANTHER" id="PTHR13774:SF17">
    <property type="entry name" value="PHENAZINE BIOSYNTHESIS-LIKE DOMAIN-CONTAINING PROTEIN"/>
    <property type="match status" value="1"/>
</dbReference>
<proteinExistence type="inferred from homology"/>
<feature type="domain" description="N-acetyltransferase" evidence="3">
    <location>
        <begin position="5"/>
        <end position="165"/>
    </location>
</feature>
<keyword evidence="2" id="KW-0413">Isomerase</keyword>
<dbReference type="InterPro" id="IPR016181">
    <property type="entry name" value="Acyl_CoA_acyltransferase"/>
</dbReference>
<evidence type="ECO:0000259" key="3">
    <source>
        <dbReference type="PROSITE" id="PS51186"/>
    </source>
</evidence>
<dbReference type="Pfam" id="PF00583">
    <property type="entry name" value="Acetyltransf_1"/>
    <property type="match status" value="1"/>
</dbReference>
<dbReference type="SUPFAM" id="SSF54506">
    <property type="entry name" value="Diaminopimelate epimerase-like"/>
    <property type="match status" value="1"/>
</dbReference>
<dbReference type="CDD" id="cd04301">
    <property type="entry name" value="NAT_SF"/>
    <property type="match status" value="1"/>
</dbReference>
<gene>
    <name evidence="4" type="ORF">TeGR_g10422</name>
</gene>
<sequence>MLPSLTYKLLPSSDIPLASSIEAAGYPADEAASPASLSYRQEKAPQFFQGAYSDAGELVGYVCSTLCSEFTHDALDVHDPAGPILAIHSVCVAEQYRRRGVATAMLRHFVRRVVSSQPTVSRISLMAKMHLIPFYRSCGFECRGLSPIVHGQDPWFDLSMSLAPPRRPAFSVVSAFASKLGEGNPAAVVLLPPGKRHADYPDAWLQAQAAEFNLSETVFVAGTDAPAAFELAYFSPTTEVGLCGHATLASAAVLFGDGLVDRSAAISFQTRAGHRLEARWDGGAIEMQLPLNPPSELDGGGGEGAELLGLVRSVFGIAPEGVVRLAATQGNQHGVVELTRESFEAVARVGSLDLSPLLAASAPELGVILCCEGGERGVHFSSRFFVPKLGIPEDPVTGSAHAVLAPFFGAKLGKTKLKGFQASDRGGEVGVEVAGDVCKITGSFFATSTGTIVT</sequence>
<evidence type="ECO:0000256" key="2">
    <source>
        <dbReference type="ARBA" id="ARBA00023235"/>
    </source>
</evidence>
<name>A0ABQ6NBT5_9STRA</name>
<dbReference type="Proteomes" id="UP001165060">
    <property type="component" value="Unassembled WGS sequence"/>
</dbReference>
<evidence type="ECO:0000313" key="5">
    <source>
        <dbReference type="Proteomes" id="UP001165060"/>
    </source>
</evidence>
<dbReference type="NCBIfam" id="TIGR00654">
    <property type="entry name" value="PhzF_family"/>
    <property type="match status" value="1"/>
</dbReference>
<dbReference type="EMBL" id="BRYB01006603">
    <property type="protein sequence ID" value="GMI52863.1"/>
    <property type="molecule type" value="Genomic_DNA"/>
</dbReference>
<dbReference type="Pfam" id="PF02567">
    <property type="entry name" value="PhzC-PhzF"/>
    <property type="match status" value="1"/>
</dbReference>
<accession>A0ABQ6NBT5</accession>
<dbReference type="InterPro" id="IPR003719">
    <property type="entry name" value="Phenazine_PhzF-like"/>
</dbReference>
<dbReference type="Gene3D" id="3.10.310.10">
    <property type="entry name" value="Diaminopimelate Epimerase, Chain A, domain 1"/>
    <property type="match status" value="2"/>
</dbReference>
<reference evidence="4 5" key="1">
    <citation type="journal article" date="2023" name="Commun. Biol.">
        <title>Genome analysis of Parmales, the sister group of diatoms, reveals the evolutionary specialization of diatoms from phago-mixotrophs to photoautotrophs.</title>
        <authorList>
            <person name="Ban H."/>
            <person name="Sato S."/>
            <person name="Yoshikawa S."/>
            <person name="Yamada K."/>
            <person name="Nakamura Y."/>
            <person name="Ichinomiya M."/>
            <person name="Sato N."/>
            <person name="Blanc-Mathieu R."/>
            <person name="Endo H."/>
            <person name="Kuwata A."/>
            <person name="Ogata H."/>
        </authorList>
    </citation>
    <scope>NUCLEOTIDE SEQUENCE [LARGE SCALE GENOMIC DNA]</scope>
</reference>